<dbReference type="Proteomes" id="UP000018721">
    <property type="component" value="Unassembled WGS sequence"/>
</dbReference>
<evidence type="ECO:0000313" key="1">
    <source>
        <dbReference type="EMBL" id="ETI44328.1"/>
    </source>
</evidence>
<sequence>MKDRVGMLAIDQVALPARRLWETLGNEVYAADSQPVVSVLSEAQALRRVFQAQSRHFSGDVHEPIEIPPLALAFNEAV</sequence>
<accession>V9F0P5</accession>
<reference evidence="1 2" key="1">
    <citation type="submission" date="2013-11" db="EMBL/GenBank/DDBJ databases">
        <title>The Genome Sequence of Phytophthora parasitica P1569.</title>
        <authorList>
            <consortium name="The Broad Institute Genomics Platform"/>
            <person name="Russ C."/>
            <person name="Tyler B."/>
            <person name="Panabieres F."/>
            <person name="Shan W."/>
            <person name="Tripathy S."/>
            <person name="Grunwald N."/>
            <person name="Machado M."/>
            <person name="Johnson C.S."/>
            <person name="Arredondo F."/>
            <person name="Hong C."/>
            <person name="Coffey M."/>
            <person name="Young S.K."/>
            <person name="Zeng Q."/>
            <person name="Gargeya S."/>
            <person name="Fitzgerald M."/>
            <person name="Abouelleil A."/>
            <person name="Alvarado L."/>
            <person name="Chapman S.B."/>
            <person name="Gainer-Dewar J."/>
            <person name="Goldberg J."/>
            <person name="Griggs A."/>
            <person name="Gujja S."/>
            <person name="Hansen M."/>
            <person name="Howarth C."/>
            <person name="Imamovic A."/>
            <person name="Ireland A."/>
            <person name="Larimer J."/>
            <person name="McCowan C."/>
            <person name="Murphy C."/>
            <person name="Pearson M."/>
            <person name="Poon T.W."/>
            <person name="Priest M."/>
            <person name="Roberts A."/>
            <person name="Saif S."/>
            <person name="Shea T."/>
            <person name="Sykes S."/>
            <person name="Wortman J."/>
            <person name="Nusbaum C."/>
            <person name="Birren B."/>
        </authorList>
    </citation>
    <scope>NUCLEOTIDE SEQUENCE [LARGE SCALE GENOMIC DNA]</scope>
    <source>
        <strain evidence="1 2">P1569</strain>
    </source>
</reference>
<evidence type="ECO:0000313" key="2">
    <source>
        <dbReference type="Proteomes" id="UP000018721"/>
    </source>
</evidence>
<comment type="caution">
    <text evidence="1">The sequence shown here is derived from an EMBL/GenBank/DDBJ whole genome shotgun (WGS) entry which is preliminary data.</text>
</comment>
<organism evidence="1 2">
    <name type="scientific">Phytophthora nicotianae P1569</name>
    <dbReference type="NCBI Taxonomy" id="1317065"/>
    <lineage>
        <taxon>Eukaryota</taxon>
        <taxon>Sar</taxon>
        <taxon>Stramenopiles</taxon>
        <taxon>Oomycota</taxon>
        <taxon>Peronosporomycetes</taxon>
        <taxon>Peronosporales</taxon>
        <taxon>Peronosporaceae</taxon>
        <taxon>Phytophthora</taxon>
    </lineage>
</organism>
<dbReference type="HOGENOM" id="CLU_2627308_0_0_1"/>
<proteinExistence type="predicted"/>
<gene>
    <name evidence="1" type="ORF">F443_10967</name>
</gene>
<dbReference type="AlphaFoldDB" id="V9F0P5"/>
<keyword evidence="2" id="KW-1185">Reference proteome</keyword>
<protein>
    <submittedName>
        <fullName evidence="1">Uncharacterized protein</fullName>
    </submittedName>
</protein>
<name>V9F0P5_PHYNI</name>
<dbReference type="EMBL" id="ANIZ01001875">
    <property type="protein sequence ID" value="ETI44328.1"/>
    <property type="molecule type" value="Genomic_DNA"/>
</dbReference>